<dbReference type="Pfam" id="PF13111">
    <property type="entry name" value="pPIWI_RE_X"/>
    <property type="match status" value="1"/>
</dbReference>
<evidence type="ECO:0000259" key="2">
    <source>
        <dbReference type="Pfam" id="PF13032"/>
    </source>
</evidence>
<comment type="caution">
    <text evidence="5">The sequence shown here is derived from an EMBL/GenBank/DDBJ whole genome shotgun (WGS) entry which is preliminary data.</text>
</comment>
<keyword evidence="6" id="KW-1185">Reference proteome</keyword>
<dbReference type="Proteomes" id="UP001589703">
    <property type="component" value="Unassembled WGS sequence"/>
</dbReference>
<dbReference type="InterPro" id="IPR025085">
    <property type="entry name" value="pPIWI_RE_X"/>
</dbReference>
<feature type="region of interest" description="Disordered" evidence="1">
    <location>
        <begin position="345"/>
        <end position="368"/>
    </location>
</feature>
<evidence type="ECO:0000259" key="4">
    <source>
        <dbReference type="Pfam" id="PF18157"/>
    </source>
</evidence>
<reference evidence="5 6" key="1">
    <citation type="submission" date="2024-09" db="EMBL/GenBank/DDBJ databases">
        <authorList>
            <person name="Sun Q."/>
            <person name="Mori K."/>
        </authorList>
    </citation>
    <scope>NUCLEOTIDE SEQUENCE [LARGE SCALE GENOMIC DNA]</scope>
    <source>
        <strain evidence="5 6">JCM 10918</strain>
    </source>
</reference>
<dbReference type="RefSeq" id="WP_385860352.1">
    <property type="nucleotide sequence ID" value="NZ_JBHMAR010000087.1"/>
</dbReference>
<proteinExistence type="predicted"/>
<dbReference type="Pfam" id="PF13032">
    <property type="entry name" value="RNaseH_pPIWI_RE"/>
    <property type="match status" value="1"/>
</dbReference>
<evidence type="ECO:0000256" key="1">
    <source>
        <dbReference type="SAM" id="MobiDB-lite"/>
    </source>
</evidence>
<gene>
    <name evidence="5" type="ORF">ACFFRO_30105</name>
</gene>
<name>A0ABV5VNH0_9ACTN</name>
<evidence type="ECO:0000313" key="5">
    <source>
        <dbReference type="EMBL" id="MFB9739319.1"/>
    </source>
</evidence>
<protein>
    <submittedName>
        <fullName evidence="5">PPIWI_RE module domain-containing protein</fullName>
    </submittedName>
</protein>
<evidence type="ECO:0000259" key="3">
    <source>
        <dbReference type="Pfam" id="PF13111"/>
    </source>
</evidence>
<feature type="domain" description="pPIWI-RE RNaseH" evidence="2">
    <location>
        <begin position="691"/>
        <end position="926"/>
    </location>
</feature>
<feature type="domain" description="Prokaryotic pPIWI-RE MID" evidence="4">
    <location>
        <begin position="486"/>
        <end position="578"/>
    </location>
</feature>
<dbReference type="Pfam" id="PF18157">
    <property type="entry name" value="MID_pPIWI_RE"/>
    <property type="match status" value="1"/>
</dbReference>
<evidence type="ECO:0000313" key="6">
    <source>
        <dbReference type="Proteomes" id="UP001589703"/>
    </source>
</evidence>
<feature type="domain" description="pPIWI-RE module N-terminal" evidence="3">
    <location>
        <begin position="30"/>
        <end position="321"/>
    </location>
</feature>
<dbReference type="InterPro" id="IPR024996">
    <property type="entry name" value="RNaseH_pPIWI_RE"/>
</dbReference>
<dbReference type="InterPro" id="IPR040496">
    <property type="entry name" value="MID_pPIWI_RE"/>
</dbReference>
<dbReference type="EMBL" id="JBHMAR010000087">
    <property type="protein sequence ID" value="MFB9739319.1"/>
    <property type="molecule type" value="Genomic_DNA"/>
</dbReference>
<accession>A0ABV5VNH0</accession>
<sequence>MTVTTKPQPYPRIACMTCTIEQGALPPRRLDTLRFPSRWLRLLRSQYRPRHTRDDLPVRALADLLRASDRNIVDVANWGLDDQDKYWIASTEAVPTVVVHTVVATWAGVFVTADRPHIDWYQLLDPDDLERTRDTEDVPVTAWTVAPNGTAAPTRGFFQVLPGMLTAHLAEAGLPLLHPESSPRHLVLGPTLDGPREAVEWPPRWMPDRNGDAPWSLGVRIGAQTAWQESEPRIHIDLVLHRWLHLPLSYSPNLNLHAWLLSPGGILRPSERPTFLRVPGTWRGRWRWSNGLEQLLTRLSQLPHPALPNVLGDPLRYLPHAGEPDRASDGEDDQLPHAAIQYQSGMRLLRPASPPSPDGRRQTPKTCDHPVNPGFMPINHHQLFEAVTNALAPVGLTPSQTYSRRRPGGRSTSPRLAPEGRSYELEFWNQTDTTRRMLLKALQDNKHGLALTPAPTADGPTRSFNDGSLALSVSFHDIGELAAALRLPDGQESKAARTAIAAQQRLEKIRTRLASLPHRDTPSAPPGTGHTAALIELDGPRAFTGKDIADPKPTLRKGFAHGDRVTQFLRPITATDTAAIEEINDDELLDTDDVVNAAQATDADLDLDIQLPPEDTEDTAADRDLPRAANAIRDALRQLGHVPAPHTSPTGAPIEVWALWYEPIRGGAIPILLRHRTDGTLTTLLPGMPPMPYSDLHLALATGRGRLPRGKGADSEYTEFLRRALILDDPTPRMLLVGGRNLRSRGWAWLQTQHMRRDVLVLPGADPRESAELTVEDMAVQQPLARLGVRLPSQCPGLRIARVIPRDSAREVPHVFAQDDDRPYGITSGLFEIHERLYYALAPKPVQAKAPIGLDKFDPARPRAAAKRAWNPGALEIALPFLQPEDTDTAAWAQYVHALRTAHLHTTVPTRLPAQLHLADLAGRYIDTR</sequence>
<organism evidence="5 6">
    <name type="scientific">Streptomyces thermocoprophilus</name>
    <dbReference type="NCBI Taxonomy" id="78356"/>
    <lineage>
        <taxon>Bacteria</taxon>
        <taxon>Bacillati</taxon>
        <taxon>Actinomycetota</taxon>
        <taxon>Actinomycetes</taxon>
        <taxon>Kitasatosporales</taxon>
        <taxon>Streptomycetaceae</taxon>
        <taxon>Streptomyces</taxon>
    </lineage>
</organism>
<feature type="region of interest" description="Disordered" evidence="1">
    <location>
        <begin position="398"/>
        <end position="417"/>
    </location>
</feature>